<protein>
    <submittedName>
        <fullName evidence="1">DUF4270 domain-containing protein</fullName>
    </submittedName>
</protein>
<accession>A0A5D4H7P0</accession>
<reference evidence="1 2" key="1">
    <citation type="submission" date="2019-08" db="EMBL/GenBank/DDBJ databases">
        <title>Phlebobacter frassis gen. nov. sp. nov., a new member of family Sphingobacteriaceae isolated from sand fly rearing media.</title>
        <authorList>
            <person name="Kakumanu M.L."/>
            <person name="Marayati B.F."/>
            <person name="Wada-Katsumata A."/>
            <person name="Wasserberg G."/>
            <person name="Schal C."/>
            <person name="Apperson C.S."/>
            <person name="Ponnusamy L."/>
        </authorList>
    </citation>
    <scope>NUCLEOTIDE SEQUENCE [LARGE SCALE GENOMIC DNA]</scope>
    <source>
        <strain evidence="1 2">SSI9</strain>
    </source>
</reference>
<organism evidence="1 2">
    <name type="scientific">Sphingobacterium phlebotomi</name>
    <dbReference type="NCBI Taxonomy" id="2605433"/>
    <lineage>
        <taxon>Bacteria</taxon>
        <taxon>Pseudomonadati</taxon>
        <taxon>Bacteroidota</taxon>
        <taxon>Sphingobacteriia</taxon>
        <taxon>Sphingobacteriales</taxon>
        <taxon>Sphingobacteriaceae</taxon>
        <taxon>Sphingobacterium</taxon>
    </lineage>
</organism>
<comment type="caution">
    <text evidence="1">The sequence shown here is derived from an EMBL/GenBank/DDBJ whole genome shotgun (WGS) entry which is preliminary data.</text>
</comment>
<evidence type="ECO:0000313" key="1">
    <source>
        <dbReference type="EMBL" id="TYR37101.1"/>
    </source>
</evidence>
<dbReference type="RefSeq" id="WP_148918688.1">
    <property type="nucleotide sequence ID" value="NZ_VTAV01000003.1"/>
</dbReference>
<dbReference type="AlphaFoldDB" id="A0A5D4H7P0"/>
<keyword evidence="2" id="KW-1185">Reference proteome</keyword>
<dbReference type="PROSITE" id="PS51257">
    <property type="entry name" value="PROKAR_LIPOPROTEIN"/>
    <property type="match status" value="1"/>
</dbReference>
<dbReference type="Proteomes" id="UP000322362">
    <property type="component" value="Unassembled WGS sequence"/>
</dbReference>
<gene>
    <name evidence="1" type="ORF">FXV77_08015</name>
</gene>
<dbReference type="InterPro" id="IPR025366">
    <property type="entry name" value="DUF4270"/>
</dbReference>
<name>A0A5D4H7P0_9SPHI</name>
<evidence type="ECO:0000313" key="2">
    <source>
        <dbReference type="Proteomes" id="UP000322362"/>
    </source>
</evidence>
<sequence>MNQFLRKSIHFFTILFFTLIIVAACDKDMSVMLDNSATGNVGVTLADSFTVNTATVQLANLPSAATGNILVGKATVPQSGSVKSTAYFRIGLVSATNDIPESAKFDSITLVLKPTSTPYSFGDTTKTQTIAVHQLTEVLAAKTATPLFPNQALPMYVTGNTIFADQTFGYNSSPIGTASFRPRMRTIDSLNIRLADDIGQDFFTRIKAGDIQMTSYNNFKEYFKGLVLVPDEENTAIVAFNDTVEVRINYNYPAVDGHKRTGFTTLSIVEPGFQYNNMVADRTGTDFEELSAKKAIPTSSSGGLTYVQAGSGTVAKITFPTLKEFLQTENMAVNKAELVIETSSKANTMYPIPSNLVLLINDQDGVPRSILPSAYGSQGSAQQAIFVAGAEMGRNGTYTFNLLAYLQQLKSTQVYDNTSFYLSSYPVIAQTNSGGYIIPDLVKTFNTAFIASENSKPKIKLNILYTKFR</sequence>
<dbReference type="Pfam" id="PF14092">
    <property type="entry name" value="DUF4270"/>
    <property type="match status" value="1"/>
</dbReference>
<proteinExistence type="predicted"/>
<dbReference type="EMBL" id="VTAV01000003">
    <property type="protein sequence ID" value="TYR37101.1"/>
    <property type="molecule type" value="Genomic_DNA"/>
</dbReference>